<dbReference type="InterPro" id="IPR046341">
    <property type="entry name" value="SET_dom_sf"/>
</dbReference>
<dbReference type="SUPFAM" id="SSF82199">
    <property type="entry name" value="SET domain"/>
    <property type="match status" value="1"/>
</dbReference>
<dbReference type="GO" id="GO:0002039">
    <property type="term" value="F:p53 binding"/>
    <property type="evidence" value="ECO:0007669"/>
    <property type="project" value="InterPro"/>
</dbReference>
<dbReference type="InterPro" id="IPR001214">
    <property type="entry name" value="SET_dom"/>
</dbReference>
<feature type="non-terminal residue" evidence="2">
    <location>
        <position position="86"/>
    </location>
</feature>
<dbReference type="OrthoDB" id="5792673at2759"/>
<reference evidence="2 3" key="1">
    <citation type="submission" date="2019-09" db="EMBL/GenBank/DDBJ databases">
        <title>Bird 10,000 Genomes (B10K) Project - Family phase.</title>
        <authorList>
            <person name="Zhang G."/>
        </authorList>
    </citation>
    <scope>NUCLEOTIDE SEQUENCE [LARGE SCALE GENOMIC DNA]</scope>
    <source>
        <strain evidence="2">B10K-DU-001-55</strain>
        <tissue evidence="2">Muscle</tissue>
    </source>
</reference>
<dbReference type="AlphaFoldDB" id="A0A7L2AMW9"/>
<dbReference type="PANTHER" id="PTHR46307:SF4">
    <property type="entry name" value="G9A, ISOFORM B"/>
    <property type="match status" value="1"/>
</dbReference>
<dbReference type="InterPro" id="IPR043550">
    <property type="entry name" value="EHMT1/EHMT2"/>
</dbReference>
<keyword evidence="3" id="KW-1185">Reference proteome</keyword>
<proteinExistence type="predicted"/>
<dbReference type="PROSITE" id="PS50280">
    <property type="entry name" value="SET"/>
    <property type="match status" value="1"/>
</dbReference>
<dbReference type="Pfam" id="PF00856">
    <property type="entry name" value="SET"/>
    <property type="match status" value="1"/>
</dbReference>
<keyword evidence="2" id="KW-0489">Methyltransferase</keyword>
<gene>
    <name evidence="2" type="primary">Ehmt2</name>
    <name evidence="2" type="ORF">HELFUL_R08580</name>
</gene>
<evidence type="ECO:0000313" key="3">
    <source>
        <dbReference type="Proteomes" id="UP000590868"/>
    </source>
</evidence>
<dbReference type="GO" id="GO:0000122">
    <property type="term" value="P:negative regulation of transcription by RNA polymerase II"/>
    <property type="evidence" value="ECO:0007669"/>
    <property type="project" value="TreeGrafter"/>
</dbReference>
<dbReference type="GO" id="GO:0046974">
    <property type="term" value="F:histone H3K9 methyltransferase activity"/>
    <property type="evidence" value="ECO:0007669"/>
    <property type="project" value="TreeGrafter"/>
</dbReference>
<dbReference type="GO" id="GO:0000785">
    <property type="term" value="C:chromatin"/>
    <property type="evidence" value="ECO:0007669"/>
    <property type="project" value="TreeGrafter"/>
</dbReference>
<evidence type="ECO:0000259" key="1">
    <source>
        <dbReference type="PROSITE" id="PS50280"/>
    </source>
</evidence>
<dbReference type="GO" id="GO:0005634">
    <property type="term" value="C:nucleus"/>
    <property type="evidence" value="ECO:0007669"/>
    <property type="project" value="TreeGrafter"/>
</dbReference>
<dbReference type="EMBL" id="VXBZ01003954">
    <property type="protein sequence ID" value="NXP47279.1"/>
    <property type="molecule type" value="Genomic_DNA"/>
</dbReference>
<feature type="non-terminal residue" evidence="2">
    <location>
        <position position="1"/>
    </location>
</feature>
<dbReference type="Proteomes" id="UP000590868">
    <property type="component" value="Unassembled WGS sequence"/>
</dbReference>
<name>A0A7L2AMW9_9GRUI</name>
<keyword evidence="2" id="KW-0808">Transferase</keyword>
<dbReference type="PANTHER" id="PTHR46307">
    <property type="entry name" value="G9A, ISOFORM B"/>
    <property type="match status" value="1"/>
</dbReference>
<sequence>QDTDAYCVDARCYGNIGRFLNHLCDPNLVPVRVFTSHQDPRFPTITFFTRRHVEAGEELGFDYGDKFWAIKAKYFTCQCGSPKCKH</sequence>
<organism evidence="2 3">
    <name type="scientific">Heliornis fulica</name>
    <name type="common">sungrebe</name>
    <dbReference type="NCBI Taxonomy" id="54369"/>
    <lineage>
        <taxon>Eukaryota</taxon>
        <taxon>Metazoa</taxon>
        <taxon>Chordata</taxon>
        <taxon>Craniata</taxon>
        <taxon>Vertebrata</taxon>
        <taxon>Euteleostomi</taxon>
        <taxon>Archelosauria</taxon>
        <taxon>Archosauria</taxon>
        <taxon>Dinosauria</taxon>
        <taxon>Saurischia</taxon>
        <taxon>Theropoda</taxon>
        <taxon>Coelurosauria</taxon>
        <taxon>Aves</taxon>
        <taxon>Neognathae</taxon>
        <taxon>Neoaves</taxon>
        <taxon>Gruiformes</taxon>
        <taxon>Heliornithidae</taxon>
        <taxon>Heliornis</taxon>
    </lineage>
</organism>
<feature type="domain" description="SET" evidence="1">
    <location>
        <begin position="1"/>
        <end position="64"/>
    </location>
</feature>
<dbReference type="Gene3D" id="2.170.270.10">
    <property type="entry name" value="SET domain"/>
    <property type="match status" value="1"/>
</dbReference>
<accession>A0A7L2AMW9</accession>
<protein>
    <submittedName>
        <fullName evidence="2">EHMT2 methyltransferase</fullName>
    </submittedName>
</protein>
<comment type="caution">
    <text evidence="2">The sequence shown here is derived from an EMBL/GenBank/DDBJ whole genome shotgun (WGS) entry which is preliminary data.</text>
</comment>
<evidence type="ECO:0000313" key="2">
    <source>
        <dbReference type="EMBL" id="NXP47279.1"/>
    </source>
</evidence>
<dbReference type="GO" id="GO:0032259">
    <property type="term" value="P:methylation"/>
    <property type="evidence" value="ECO:0007669"/>
    <property type="project" value="UniProtKB-KW"/>
</dbReference>